<proteinExistence type="predicted"/>
<evidence type="ECO:0000313" key="2">
    <source>
        <dbReference type="Proteomes" id="UP001732700"/>
    </source>
</evidence>
<accession>A0ACD5XUR7</accession>
<reference evidence="1" key="2">
    <citation type="submission" date="2025-09" db="UniProtKB">
        <authorList>
            <consortium name="EnsemblPlants"/>
        </authorList>
    </citation>
    <scope>IDENTIFICATION</scope>
</reference>
<reference evidence="1" key="1">
    <citation type="submission" date="2021-05" db="EMBL/GenBank/DDBJ databases">
        <authorList>
            <person name="Scholz U."/>
            <person name="Mascher M."/>
            <person name="Fiebig A."/>
        </authorList>
    </citation>
    <scope>NUCLEOTIDE SEQUENCE [LARGE SCALE GENOMIC DNA]</scope>
</reference>
<dbReference type="Proteomes" id="UP001732700">
    <property type="component" value="Chromosome 5A"/>
</dbReference>
<dbReference type="EnsemblPlants" id="AVESA.00010b.r2.5AG0857080.1">
    <property type="protein sequence ID" value="AVESA.00010b.r2.5AG0857080.1.CDS"/>
    <property type="gene ID" value="AVESA.00010b.r2.5AG0857080"/>
</dbReference>
<organism evidence="1 2">
    <name type="scientific">Avena sativa</name>
    <name type="common">Oat</name>
    <dbReference type="NCBI Taxonomy" id="4498"/>
    <lineage>
        <taxon>Eukaryota</taxon>
        <taxon>Viridiplantae</taxon>
        <taxon>Streptophyta</taxon>
        <taxon>Embryophyta</taxon>
        <taxon>Tracheophyta</taxon>
        <taxon>Spermatophyta</taxon>
        <taxon>Magnoliopsida</taxon>
        <taxon>Liliopsida</taxon>
        <taxon>Poales</taxon>
        <taxon>Poaceae</taxon>
        <taxon>BOP clade</taxon>
        <taxon>Pooideae</taxon>
        <taxon>Poodae</taxon>
        <taxon>Poeae</taxon>
        <taxon>Poeae Chloroplast Group 1 (Aveneae type)</taxon>
        <taxon>Aveninae</taxon>
        <taxon>Avena</taxon>
    </lineage>
</organism>
<evidence type="ECO:0000313" key="1">
    <source>
        <dbReference type="EnsemblPlants" id="AVESA.00010b.r2.5AG0857080.1.CDS"/>
    </source>
</evidence>
<name>A0ACD5XUR7_AVESA</name>
<sequence>MAATAILLILLAAAAAAPRGDGATEYMVGDSEGWTNGPNYAAWSQQHNFTAGDTLAFNYVPGQHDVYQVTQDAFRTCEPTARQIVRGWASGSDVADLAAPGDYYFICNVTGHCLGGMKFTVAVAELPPPPPPPPPPPAFPTPAPPPPPSSGASLLRGPLHVAGVSCLAVIGLLFGLLS</sequence>
<keyword evidence="2" id="KW-1185">Reference proteome</keyword>
<protein>
    <submittedName>
        <fullName evidence="1">Uncharacterized protein</fullName>
    </submittedName>
</protein>